<dbReference type="STRING" id="42256.RradSPS_0664"/>
<keyword evidence="4" id="KW-1185">Reference proteome</keyword>
<dbReference type="EMBL" id="CP007514">
    <property type="protein sequence ID" value="AHY45947.1"/>
    <property type="molecule type" value="Genomic_DNA"/>
</dbReference>
<name>A0A023X0E4_RUBRA</name>
<keyword evidence="2" id="KW-0812">Transmembrane</keyword>
<dbReference type="Proteomes" id="UP000025229">
    <property type="component" value="Chromosome"/>
</dbReference>
<accession>A0A023X0E4</accession>
<dbReference type="HOGENOM" id="CLU_2411362_0_0_11"/>
<dbReference type="KEGG" id="rrd:RradSPS_0664"/>
<evidence type="ECO:0000313" key="3">
    <source>
        <dbReference type="EMBL" id="AHY45947.1"/>
    </source>
</evidence>
<feature type="transmembrane region" description="Helical" evidence="2">
    <location>
        <begin position="21"/>
        <end position="41"/>
    </location>
</feature>
<organism evidence="3 4">
    <name type="scientific">Rubrobacter radiotolerans</name>
    <name type="common">Arthrobacter radiotolerans</name>
    <dbReference type="NCBI Taxonomy" id="42256"/>
    <lineage>
        <taxon>Bacteria</taxon>
        <taxon>Bacillati</taxon>
        <taxon>Actinomycetota</taxon>
        <taxon>Rubrobacteria</taxon>
        <taxon>Rubrobacterales</taxon>
        <taxon>Rubrobacteraceae</taxon>
        <taxon>Rubrobacter</taxon>
    </lineage>
</organism>
<keyword evidence="2" id="KW-1133">Transmembrane helix</keyword>
<feature type="region of interest" description="Disordered" evidence="1">
    <location>
        <begin position="1"/>
        <end position="21"/>
    </location>
</feature>
<protein>
    <submittedName>
        <fullName evidence="3">Uncharacterized protein</fullName>
    </submittedName>
</protein>
<evidence type="ECO:0000256" key="1">
    <source>
        <dbReference type="SAM" id="MobiDB-lite"/>
    </source>
</evidence>
<reference evidence="3 4" key="1">
    <citation type="submission" date="2014-03" db="EMBL/GenBank/DDBJ databases">
        <title>Complete genome sequence of the Radio-Resistant Rubrobacter radiotolerans RSPS-4.</title>
        <authorList>
            <person name="Egas C.C."/>
            <person name="Barroso C.C."/>
            <person name="Froufe H.J.C."/>
            <person name="Pacheco J.J."/>
            <person name="Albuquerque L.L."/>
            <person name="da Costa M.M.S."/>
        </authorList>
    </citation>
    <scope>NUCLEOTIDE SEQUENCE [LARGE SCALE GENOMIC DNA]</scope>
    <source>
        <strain evidence="3 4">RSPS-4</strain>
    </source>
</reference>
<proteinExistence type="predicted"/>
<sequence length="92" mass="9853">MEPERKPTEQPSLTPEQRGRVTRRAAVKPLNVLTLIAGLGISATTGSLWLLLATLAVYATLVFLASRDPIFIERTVRGRLTGGTRSGAPPAT</sequence>
<dbReference type="AlphaFoldDB" id="A0A023X0E4"/>
<dbReference type="RefSeq" id="WP_038680702.1">
    <property type="nucleotide sequence ID" value="NZ_CP007514.1"/>
</dbReference>
<keyword evidence="2" id="KW-0472">Membrane</keyword>
<gene>
    <name evidence="3" type="ORF">RradSPS_0664</name>
</gene>
<evidence type="ECO:0000313" key="4">
    <source>
        <dbReference type="Proteomes" id="UP000025229"/>
    </source>
</evidence>
<evidence type="ECO:0000256" key="2">
    <source>
        <dbReference type="SAM" id="Phobius"/>
    </source>
</evidence>